<feature type="region of interest" description="Disordered" evidence="4">
    <location>
        <begin position="1881"/>
        <end position="1909"/>
    </location>
</feature>
<dbReference type="SUPFAM" id="SSF63829">
    <property type="entry name" value="Calcium-dependent phosphotriesterase"/>
    <property type="match status" value="1"/>
</dbReference>
<evidence type="ECO:0000256" key="3">
    <source>
        <dbReference type="ARBA" id="ARBA00022729"/>
    </source>
</evidence>
<comment type="subcellular location">
    <subcellularLocation>
        <location evidence="1">Secreted</location>
    </subcellularLocation>
</comment>
<evidence type="ECO:0000313" key="8">
    <source>
        <dbReference type="EMBL" id="PSU28775.1"/>
    </source>
</evidence>
<evidence type="ECO:0000259" key="6">
    <source>
        <dbReference type="Pfam" id="PF17210"/>
    </source>
</evidence>
<feature type="domain" description="GEVED" evidence="7">
    <location>
        <begin position="2981"/>
        <end position="3063"/>
    </location>
</feature>
<feature type="domain" description="GEVED" evidence="7">
    <location>
        <begin position="3451"/>
        <end position="3533"/>
    </location>
</feature>
<evidence type="ECO:0000256" key="1">
    <source>
        <dbReference type="ARBA" id="ARBA00004613"/>
    </source>
</evidence>
<dbReference type="PANTHER" id="PTHR12223">
    <property type="entry name" value="VESICULAR MANNOSE-BINDING LECTIN"/>
    <property type="match status" value="1"/>
</dbReference>
<dbReference type="Gene3D" id="2.60.120.200">
    <property type="match status" value="1"/>
</dbReference>
<keyword evidence="3 5" id="KW-0732">Signal</keyword>
<dbReference type="CDD" id="cd01951">
    <property type="entry name" value="lectin_L-type"/>
    <property type="match status" value="1"/>
</dbReference>
<dbReference type="InterPro" id="IPR019825">
    <property type="entry name" value="Lectin_legB_Mn/Ca_BS"/>
</dbReference>
<comment type="caution">
    <text evidence="8">The sequence shown here is derived from an EMBL/GenBank/DDBJ whole genome shotgun (WGS) entry which is preliminary data.</text>
</comment>
<feature type="chain" id="PRO_5015618891" evidence="5">
    <location>
        <begin position="41"/>
        <end position="3921"/>
    </location>
</feature>
<evidence type="ECO:0000256" key="4">
    <source>
        <dbReference type="SAM" id="MobiDB-lite"/>
    </source>
</evidence>
<feature type="domain" description="GEVED" evidence="7">
    <location>
        <begin position="1152"/>
        <end position="1244"/>
    </location>
</feature>
<evidence type="ECO:0000259" key="7">
    <source>
        <dbReference type="Pfam" id="PF20009"/>
    </source>
</evidence>
<dbReference type="PANTHER" id="PTHR12223:SF19">
    <property type="entry name" value="LEGUME LECTIN DOMAIN-CONTAINING PROTEIN"/>
    <property type="match status" value="1"/>
</dbReference>
<dbReference type="Pfam" id="PF17210">
    <property type="entry name" value="SdrD_B"/>
    <property type="match status" value="1"/>
</dbReference>
<evidence type="ECO:0000256" key="5">
    <source>
        <dbReference type="SAM" id="SignalP"/>
    </source>
</evidence>
<dbReference type="GO" id="GO:0005576">
    <property type="term" value="C:extracellular region"/>
    <property type="evidence" value="ECO:0007669"/>
    <property type="project" value="UniProtKB-SubCell"/>
</dbReference>
<dbReference type="InterPro" id="IPR056573">
    <property type="entry name" value="Lectin_L-type_dom"/>
</dbReference>
<feature type="domain" description="GEVED" evidence="7">
    <location>
        <begin position="771"/>
        <end position="850"/>
    </location>
</feature>
<keyword evidence="2" id="KW-0964">Secreted</keyword>
<dbReference type="InterPro" id="IPR013783">
    <property type="entry name" value="Ig-like_fold"/>
</dbReference>
<dbReference type="SUPFAM" id="SSF49899">
    <property type="entry name" value="Concanavalin A-like lectins/glucanases"/>
    <property type="match status" value="1"/>
</dbReference>
<protein>
    <submittedName>
        <fullName evidence="8">Uncharacterized protein</fullName>
    </submittedName>
</protein>
<feature type="domain" description="GEVED" evidence="7">
    <location>
        <begin position="1946"/>
        <end position="2027"/>
    </location>
</feature>
<reference evidence="8 9" key="1">
    <citation type="submission" date="2018-03" db="EMBL/GenBank/DDBJ databases">
        <title>Whole genome sequencing of Histamine producing bacteria.</title>
        <authorList>
            <person name="Butler K."/>
        </authorList>
    </citation>
    <scope>NUCLEOTIDE SEQUENCE [LARGE SCALE GENOMIC DNA]</scope>
    <source>
        <strain evidence="8 9">BS2</strain>
    </source>
</reference>
<dbReference type="Pfam" id="PF18483">
    <property type="entry name" value="Lectin_L-type_dom"/>
    <property type="match status" value="1"/>
</dbReference>
<feature type="domain" description="GEVED" evidence="7">
    <location>
        <begin position="134"/>
        <end position="228"/>
    </location>
</feature>
<dbReference type="InterPro" id="IPR051136">
    <property type="entry name" value="Intracellular_Lectin-GPT"/>
</dbReference>
<feature type="domain" description="GEVED" evidence="7">
    <location>
        <begin position="2524"/>
        <end position="2601"/>
    </location>
</feature>
<feature type="signal peptide" evidence="5">
    <location>
        <begin position="1"/>
        <end position="40"/>
    </location>
</feature>
<evidence type="ECO:0000313" key="9">
    <source>
        <dbReference type="Proteomes" id="UP000240254"/>
    </source>
</evidence>
<organism evidence="8 9">
    <name type="scientific">Photobacterium aquimaris</name>
    <dbReference type="NCBI Taxonomy" id="512643"/>
    <lineage>
        <taxon>Bacteria</taxon>
        <taxon>Pseudomonadati</taxon>
        <taxon>Pseudomonadota</taxon>
        <taxon>Gammaproteobacteria</taxon>
        <taxon>Vibrionales</taxon>
        <taxon>Vibrionaceae</taxon>
        <taxon>Photobacterium</taxon>
    </lineage>
</organism>
<dbReference type="Gene3D" id="2.60.40.10">
    <property type="entry name" value="Immunoglobulins"/>
    <property type="match status" value="1"/>
</dbReference>
<feature type="domain" description="GEVED" evidence="7">
    <location>
        <begin position="564"/>
        <end position="650"/>
    </location>
</feature>
<dbReference type="InterPro" id="IPR013320">
    <property type="entry name" value="ConA-like_dom_sf"/>
</dbReference>
<dbReference type="Proteomes" id="UP000240254">
    <property type="component" value="Unassembled WGS sequence"/>
</dbReference>
<proteinExistence type="predicted"/>
<name>A0A2T3IKF1_9GAMM</name>
<gene>
    <name evidence="8" type="ORF">CTM88_10635</name>
</gene>
<dbReference type="Pfam" id="PF20009">
    <property type="entry name" value="GEVED"/>
    <property type="match status" value="10"/>
</dbReference>
<accession>A0A2T3IKF1</accession>
<dbReference type="EMBL" id="PYMK01000010">
    <property type="protein sequence ID" value="PSU28775.1"/>
    <property type="molecule type" value="Genomic_DNA"/>
</dbReference>
<feature type="domain" description="GEVED" evidence="7">
    <location>
        <begin position="1343"/>
        <end position="1420"/>
    </location>
</feature>
<evidence type="ECO:0000256" key="2">
    <source>
        <dbReference type="ARBA" id="ARBA00022525"/>
    </source>
</evidence>
<sequence>MIMSKLNNSLSKIKNICVNLSLCGALTLVNGLLLAANANANGSYDYGDAPDTNSSDYSTLLSNNGPRHELLSSLFLGDNPPDEDDGLLQNVTATADDIQSNNDEDSSHGIGLYASSTSLSFSQLVHNTTSNPAYLYAWIDWNNNGQFERNEFVEGGTETGDAVLVANGDTSVNLLWSTLPSLSSNSNFFMRLRISDQLLPDSAASATDEDPRSLGLAGFGEVEDHQINVTPNFTQANTLTCSSSAQALTGADITTLANYTALGGVSIVGDELHSMPASGSHPAKRFELEVLSPGKQFTYPVGIEAEFRLKNLNSGDGDLLFWLTDHINMNGVFITDVDNTYTAWVGKDANWNGANSEISGFVNSTVNQFGTVAGSLSTTVFKRYRLSMYVQSDQSTTIQLTVMNDDGSLIAQSPVHIGARTLDPSQGIWLAHTSHNNDPSSQRYIFGGMSMVISDASGCDYGDAPDAVTGTSEGDYETLSINGGPSHIIDDVIYLGNQAPDSDTDGFNNGVDTQFNASDDDIKGTTPNDEDGVITPIVVDSTDVSLTIICNDFSAGSGDLGATVHGWIDTNRNGEFEESEYASQSCNDNSSLQSGSAVLTWVDQSIESGESYLRLRITDDNLVDSSIGDHRDDRAYGSAVYGEVEDYAVTMAISADYGDAPEGIDLNNGYSAASYPVFGAANGARHTVVTGVCLGTSIAANCGNHIAQDTEAVPSIGADSDVFDDGVQFNVNDAIISASNQAIIQTNYYVNGADVTVDNELIITASASGFISIWLDLNQDGDWSDTVNGSSELVKSVAVVQGDNTITLSIPSSSVHGESYMRVRYASDATEITTATGLASDGEVEDYLVNIAAPSLSITGCNVGVIQNGGFDIPVGTPSPGLTNEYFLEEDVPGWSIGPQAADSFTNYDWNLTGNLVQSRTNYGPGNATTPAGGYMAELNTYIPQMYYQDIVTTPGQILAWDFYWSPRKVAGGGGNQQAEMQIGAPDNLQQLQLTDEKSTTDVGFIQYLGLYTVPANQYITRIAWLPVQWVSDGQGNLIDGINVGCVTEYDYGDAPDDNDSGTAGVNDYTTLASTNGPYHLLPANGASVYLGSIAPDSDDGTLQSLQADADDTTDVMPNIDDEDAITDIVNVSNQSTSFSHTLVCNGNGAPVYAWIDFNRNGIFEVSNDEFTAGSCADFTPATDGQVQLNWGNLDSVTFDVGFTVMRLRIVPDAQFSNTDLSLTSEDERSIAIANDGEIEDHMIMISRSGDYGDAPLSYEVTGQEMAIHTTGIYYLGDRVDEESTRWVLADEDDAATGGGSNNNGNGDDEDGVQFALYRGIVGNNSLAWNRSSIAIEASQNGYASIWIDWDNDGQFIEANDLVIADWSVTTGSNVHAFTMPASVTSDRTVWARIRYCQNANECNTISGYAATGEVEDHQATIAPVQCLALGDQFKMPASSNSSVNTTTNEVIITADQMSQRGAFWTKNRFDMSAEFRLRFGVYLGTRDGNGADGVAFVMHNDPSGTETQGLLGGGLGAQGISNSIGVEFDTWTNGQYSDSNSNDHTTMMLPSTSNLGLIPGTSYHSLSNIEDGKYYEVIFDWDPITQTFDYYFDGQLYESLTADLVNSYFGGSNLIYYGMTGSTGAYTNTQKICIIEQDISFFSNDLGDAPDDGTNNTFHTLLESNGPVHEIGAVSGIFLGDIEPDMDPGTYQSVDADQDDINDNSALRLLSDEDAVNNLVFDSSKSTFTLNVPCNDFVAGNDLAATVHGWIDFNGNQQFERSEYAYRECTDVDESSTGAAILRWIDVTQVQEGTSYLRLRISNQSLPQDLGPTSWDEASTGTVVGGEIEDHKITFSQASDFGDAPNSYHTLSANNGAEHGLGSYRYSLYLGSTAADADSDGFSDGVEDNPNTATDDDNVDTSGISAGNDEDAVTGMPGFFIDSTDYQVDVVCNDHDGNVDLGATVYAWVDFNHNGSFDASNNEFAQAQCNDADATTNGSATLSFSGFTAASAPATTFARLRITTQTLTATDSAGFAIDGEVEDYAVIVGFKVSGKVFADSNNAVTDGMSYYNGNLDAGELGISNVVVTLYDITTNTCQSTTTNTNGDYALAALTNHQYKLYETANETTPAPLVCPPEVGAVNSDGLLVNNTITDPDGYTSSSSNIIDLGTITSDDSGNNFADISAPGFASCDADGYLSLRTPADLFAVDLFTGDTEELAANITSAYKNGSLQVGYMMQYNHIIGDITQTDAKLIGLVDGNYNVHLLPITLTGSNINIAFNNATISDDGILYMASGNTGYILKVDVNPASETYLQEVGRPSISSFGTADFAINPLDGKLYGLRSNGTIAIFDPATNTRDNSKNVNKVISAGVTRNYNNNHFTSGYGAIYFDQAGNMYAVNNGKYTQGNISAPVLQIPIGNGAAANYTATIVSNLGFTMSSNDGARCRYAPLGLDFGDAPDTYQTLNSSSGPYHVTRNNNLWIGDNKPDNDVDGAPQIDAYGDDSVGTTPDDEDGFDNQVRVFVNNGSGSLTVPITNNSGKAATLYAWVDFNQLNGFELSERASIAVSATTTQANVTLNWNGLAGVVTGDTYLRLRLCTDDATAQCDVISGPASNGEVEDHLAKVIEGVFPSTTCDGIYQSSGSSATSFDFAGLNIASEPYSLSNIISNQTGFDNLNGIAFDRVGGVFYGSFIDNSNTLHIAMFDKSGNIVDVGAPLASNSFDIVNVSTGAMTAVLAGAPITAFPSLVGQLGTINHSGEYLYLGHINSAQILIVNLNTFTVDAVNLLLPDIGMTTGGGFSLPFDSDWVFSAETGNIYATELAARTLYIINPTSGAIATTAIDFNTTVPAATSYGMVMGEDSFVYLMIDGNYDSDLNGSLDGVGSALYQLNILSKKALYLGSISGSNLAYSDAAGCIETAKDYGDADTSYGAVSHQFSDNNSNGINDYSLGSLWDSEFYAHSSTNARDDNLYTLADEDGVIIPAQLQAGTNTITLSATQPGVVNIWLDYQHGGSFDSSEQLLTNYAVTAGDNSIVLTLDTTAMGSYNGATILRVRYCAAVGKCDQYNDVVQGSSASNGEVEDYQVWTTAVSLVTNSCNNFTLSSGANGNYGLESLQPDTAPLLTTSLQQPVTITSLTNFDHFNGLGMHPESYLIYGVVTDSNSVNSDAHLVVTDQSGSEVVNLGRIVSAVNQTLQLIPSSSIVFNKNQPLANVVNGVTIHSATRGAIDPTGNYLYLHHQQWQNLIKIHLKDQTFTIVSLQSALTPMGGDMAFDRDGYLYNADLLNGQLYQLNPTLGTINSVTLNWNGASAPIAGGAIGALMMDDTIFAYAITKNGSHDIDRDGSPEHTGSAMYRINTVTGDIVAIAAMGNAYNETLDGAGCFLSADYGDSTADIDGNVTHQFYDNDTDGVADYRLGLLFDPELTQFNSADARGDDIHDIDDEDGVNMPASIVVNSIVNVDVAVTNQASGSLKLNVWVDMNGNGSYRDTGEQIVNELDVIDGINSVQLLLPAAYTQGYNGNTTIRFRLCEQANQCNASDDVQLGMLAPNGEVEDYPFELINQIVIKGFIFEDNAAGSATAHDGVKSGLEAGLGRFIVQALYQGVVIVGYNPGDILSTVRSRGDGSYEILLPVEVATQPVIIKVVGQASWIDISESDLSSIPQASSSSVTDNQVTVIANAGDNVEYLNFGKVKPPTLEADNFTEVEPNNSVLLRHQLHTFTSGSINLIIDDVVITPINNNWSITLYRDQNCNGAIDTIDNVITAPITVIGNTDLCLLSKIYIPSDAVLNASVRYAVKATMVFEDVSGSGHGISRIVTDTDTVKVTFVGAGELKLTKTVNNLTQGSGVTTQNTAKPYDVLRYDIHFENVGTGSISDVTIYDDTPAYTVLDQPLDCNNYTYPAGLNCNIITLHGNNISGYKGQIKVEFMGELQPSEDGSIYYQVTIE</sequence>
<dbReference type="OrthoDB" id="5825636at2"/>
<dbReference type="InterPro" id="IPR033764">
    <property type="entry name" value="Sdr_B"/>
</dbReference>
<dbReference type="SUPFAM" id="SSF49478">
    <property type="entry name" value="Cna protein B-type domain"/>
    <property type="match status" value="1"/>
</dbReference>
<dbReference type="PROSITE" id="PS00307">
    <property type="entry name" value="LECTIN_LEGUME_BETA"/>
    <property type="match status" value="1"/>
</dbReference>
<feature type="domain" description="GEVED" evidence="7">
    <location>
        <begin position="1748"/>
        <end position="1835"/>
    </location>
</feature>
<dbReference type="InterPro" id="IPR045474">
    <property type="entry name" value="GEVED"/>
</dbReference>
<feature type="domain" description="SD-repeat containing protein B" evidence="6">
    <location>
        <begin position="2053"/>
        <end position="2106"/>
    </location>
</feature>